<dbReference type="EMBL" id="JANCPR020000017">
    <property type="protein sequence ID" value="MDJ1133898.1"/>
    <property type="molecule type" value="Genomic_DNA"/>
</dbReference>
<evidence type="ECO:0000256" key="2">
    <source>
        <dbReference type="ARBA" id="ARBA00022963"/>
    </source>
</evidence>
<keyword evidence="1 5" id="KW-0378">Hydrolase</keyword>
<dbReference type="Pfam" id="PF03403">
    <property type="entry name" value="PAF-AH_p_II"/>
    <property type="match status" value="2"/>
</dbReference>
<dbReference type="RefSeq" id="WP_274041701.1">
    <property type="nucleotide sequence ID" value="NZ_JANCPR020000017.1"/>
</dbReference>
<reference evidence="5 6" key="1">
    <citation type="submission" date="2023-05" db="EMBL/GenBank/DDBJ databases">
        <title>Streptantibioticus silvisoli sp. nov., acidotolerant actinomycetes 1 from pine litter.</title>
        <authorList>
            <person name="Swiecimska M."/>
            <person name="Golinska P."/>
            <person name="Sangal V."/>
            <person name="Wachnowicz B."/>
            <person name="Goodfellow M."/>
        </authorList>
    </citation>
    <scope>NUCLEOTIDE SEQUENCE [LARGE SCALE GENOMIC DNA]</scope>
    <source>
        <strain evidence="5 6">DSM 42109</strain>
    </source>
</reference>
<dbReference type="InterPro" id="IPR029058">
    <property type="entry name" value="AB_hydrolase_fold"/>
</dbReference>
<evidence type="ECO:0000256" key="3">
    <source>
        <dbReference type="ARBA" id="ARBA00023098"/>
    </source>
</evidence>
<evidence type="ECO:0000256" key="1">
    <source>
        <dbReference type="ARBA" id="ARBA00022801"/>
    </source>
</evidence>
<dbReference type="PANTHER" id="PTHR10272">
    <property type="entry name" value="PLATELET-ACTIVATING FACTOR ACETYLHYDROLASE"/>
    <property type="match status" value="1"/>
</dbReference>
<organism evidence="5 6">
    <name type="scientific">Streptomyces iconiensis</name>
    <dbReference type="NCBI Taxonomy" id="1384038"/>
    <lineage>
        <taxon>Bacteria</taxon>
        <taxon>Bacillati</taxon>
        <taxon>Actinomycetota</taxon>
        <taxon>Actinomycetes</taxon>
        <taxon>Kitasatosporales</taxon>
        <taxon>Streptomycetaceae</taxon>
        <taxon>Streptomyces</taxon>
    </lineage>
</organism>
<comment type="caution">
    <text evidence="5">The sequence shown here is derived from an EMBL/GenBank/DDBJ whole genome shotgun (WGS) entry which is preliminary data.</text>
</comment>
<evidence type="ECO:0000313" key="6">
    <source>
        <dbReference type="Proteomes" id="UP001214441"/>
    </source>
</evidence>
<gene>
    <name evidence="5" type="ORF">NMN56_018375</name>
</gene>
<evidence type="ECO:0000313" key="5">
    <source>
        <dbReference type="EMBL" id="MDJ1133898.1"/>
    </source>
</evidence>
<feature type="region of interest" description="Disordered" evidence="4">
    <location>
        <begin position="30"/>
        <end position="54"/>
    </location>
</feature>
<name>A0ABT6ZXV5_9ACTN</name>
<keyword evidence="6" id="KW-1185">Reference proteome</keyword>
<keyword evidence="2" id="KW-0442">Lipid degradation</keyword>
<accession>A0ABT6ZXV5</accession>
<dbReference type="Proteomes" id="UP001214441">
    <property type="component" value="Unassembled WGS sequence"/>
</dbReference>
<feature type="region of interest" description="Disordered" evidence="4">
    <location>
        <begin position="389"/>
        <end position="408"/>
    </location>
</feature>
<dbReference type="PANTHER" id="PTHR10272:SF0">
    <property type="entry name" value="PLATELET-ACTIVATING FACTOR ACETYLHYDROLASE"/>
    <property type="match status" value="1"/>
</dbReference>
<keyword evidence="3" id="KW-0443">Lipid metabolism</keyword>
<sequence length="408" mass="43476">MIRTRRSAAAVVLGVVLPLSLVGAYVANGEEPSASQERDGAESPRTGAGQRLAIPDLSGPYAVGRDTRHLVDRERRDIWVPKAAGRELMLSLYYPARAGGGRPTRYMTHAEAKLLIEGQKLGGRVGAGQLADTRTHARAGARPVAGKHPLVVLSPGFTASRATLSLLSEELASRGYVVALLDHAYETFGTSFPGGRTLTCVACETVESAPTDKAEKKVLAKAATNRAADVSFVLDGLLGRGPSVWKHASMIDPKRVGAAGHSLGGNTAARAMATDPRVRAGANLDGTFFAPVPRKGLNGRPFLMLGTQKGHSPGGEDTTWERDWRRLNGWKRWLTVADSGHFTFTDLPVLAGQLGQTDPSAPLSGKRSGEITTTYVAAFFDHALRGSARPVLDRPTPSNPEVTFHEPR</sequence>
<dbReference type="Gene3D" id="3.40.50.1820">
    <property type="entry name" value="alpha/beta hydrolase"/>
    <property type="match status" value="1"/>
</dbReference>
<proteinExistence type="predicted"/>
<dbReference type="GO" id="GO:0016787">
    <property type="term" value="F:hydrolase activity"/>
    <property type="evidence" value="ECO:0007669"/>
    <property type="project" value="UniProtKB-KW"/>
</dbReference>
<protein>
    <submittedName>
        <fullName evidence="5">Alpha/beta hydrolase</fullName>
    </submittedName>
</protein>
<evidence type="ECO:0000256" key="4">
    <source>
        <dbReference type="SAM" id="MobiDB-lite"/>
    </source>
</evidence>
<dbReference type="SUPFAM" id="SSF53474">
    <property type="entry name" value="alpha/beta-Hydrolases"/>
    <property type="match status" value="1"/>
</dbReference>